<dbReference type="FunFam" id="1.20.1250.20:FF:000044">
    <property type="entry name" value="Hexose transporter Hxt3p"/>
    <property type="match status" value="1"/>
</dbReference>
<feature type="transmembrane region" description="Helical" evidence="9">
    <location>
        <begin position="61"/>
        <end position="79"/>
    </location>
</feature>
<organism evidence="11 12">
    <name type="scientific">Exophiala bonariae</name>
    <dbReference type="NCBI Taxonomy" id="1690606"/>
    <lineage>
        <taxon>Eukaryota</taxon>
        <taxon>Fungi</taxon>
        <taxon>Dikarya</taxon>
        <taxon>Ascomycota</taxon>
        <taxon>Pezizomycotina</taxon>
        <taxon>Eurotiomycetes</taxon>
        <taxon>Chaetothyriomycetidae</taxon>
        <taxon>Chaetothyriales</taxon>
        <taxon>Herpotrichiellaceae</taxon>
        <taxon>Exophiala</taxon>
    </lineage>
</organism>
<dbReference type="InterPro" id="IPR036259">
    <property type="entry name" value="MFS_trans_sf"/>
</dbReference>
<name>A0AAV9MVE6_9EURO</name>
<keyword evidence="6 9" id="KW-0472">Membrane</keyword>
<comment type="subcellular location">
    <subcellularLocation>
        <location evidence="1">Membrane</location>
        <topology evidence="1">Multi-pass membrane protein</topology>
    </subcellularLocation>
</comment>
<evidence type="ECO:0000259" key="10">
    <source>
        <dbReference type="PROSITE" id="PS50850"/>
    </source>
</evidence>
<feature type="region of interest" description="Disordered" evidence="8">
    <location>
        <begin position="1"/>
        <end position="31"/>
    </location>
</feature>
<evidence type="ECO:0000256" key="5">
    <source>
        <dbReference type="ARBA" id="ARBA00022989"/>
    </source>
</evidence>
<evidence type="ECO:0000313" key="12">
    <source>
        <dbReference type="Proteomes" id="UP001358417"/>
    </source>
</evidence>
<comment type="caution">
    <text evidence="11">The sequence shown here is derived from an EMBL/GenBank/DDBJ whole genome shotgun (WGS) entry which is preliminary data.</text>
</comment>
<dbReference type="GeneID" id="89978435"/>
<evidence type="ECO:0000256" key="2">
    <source>
        <dbReference type="ARBA" id="ARBA00010992"/>
    </source>
</evidence>
<reference evidence="11 12" key="1">
    <citation type="submission" date="2023-08" db="EMBL/GenBank/DDBJ databases">
        <title>Black Yeasts Isolated from many extreme environments.</title>
        <authorList>
            <person name="Coleine C."/>
            <person name="Stajich J.E."/>
            <person name="Selbmann L."/>
        </authorList>
    </citation>
    <scope>NUCLEOTIDE SEQUENCE [LARGE SCALE GENOMIC DNA]</scope>
    <source>
        <strain evidence="11 12">CCFEE 5792</strain>
    </source>
</reference>
<accession>A0AAV9MVE6</accession>
<gene>
    <name evidence="11" type="ORF">LTR84_010277</name>
</gene>
<sequence>MAVLDMLKKKKQGDEQYPPAPRRGDSVRSSFTATGDTADIETEKGPFDDESKVPFLTVRTFFMAVLVSFGGLCFGYDTGQISGFLEMDNFLENFADQQDPLAFSNVRSGLIVGMLSIGTLIGALVAGPLANNKKLGRKYSLVLWSIVFCVGVVIQIAAMRPRWYEVMIGRIIAGFAIGGMSVMVPAYQGESSPRHVRGAIVCCYQLFITIGILIAYAINAGTESIQSTASWRIVMGIGFLFAIALGVGILFFPETPRHDYRNGNIDKATTSIARFHGVSERHRVVKDQLVEMQEKMQIELEGGHHPWYEVFTGPQMLRRTLLGMTIQALQQLTGANYFFYYGTVVFSSVGLSNSFVTQIILGAVNVVTTFPGLYMVEKFGRRKCLMAGAAWMFVCFLIFASLGQFKLENGDGTNNQTIGYVMIVFACLFIAAFASTWGPMAWAVSAELYPTRYRSQCIALCAASNWLFNFLIAFFTPFITGDISYAYGYVFAGCNLFAVFFVYFFLPETSGRSLEEIDTMFLLEVKPWKSSKWTPTKGEDLITADKLRLNSGARDITKRREGGGAETEQQESIRNHGQNGFPRTENVSGTREYLGAGARGNSIAGTH</sequence>
<feature type="transmembrane region" description="Helical" evidence="9">
    <location>
        <begin position="388"/>
        <end position="405"/>
    </location>
</feature>
<feature type="transmembrane region" description="Helical" evidence="9">
    <location>
        <begin position="417"/>
        <end position="445"/>
    </location>
</feature>
<dbReference type="AlphaFoldDB" id="A0AAV9MVE6"/>
<comment type="similarity">
    <text evidence="2 7">Belongs to the major facilitator superfamily. Sugar transporter (TC 2.A.1.1) family.</text>
</comment>
<feature type="transmembrane region" description="Helical" evidence="9">
    <location>
        <begin position="230"/>
        <end position="252"/>
    </location>
</feature>
<dbReference type="InterPro" id="IPR050360">
    <property type="entry name" value="MFS_Sugar_Transporters"/>
</dbReference>
<dbReference type="PROSITE" id="PS00217">
    <property type="entry name" value="SUGAR_TRANSPORT_2"/>
    <property type="match status" value="1"/>
</dbReference>
<dbReference type="PANTHER" id="PTHR48022:SF39">
    <property type="entry name" value="MONOSACCHARIDE TRANSPORTER, PUTATIVE-RELATED"/>
    <property type="match status" value="1"/>
</dbReference>
<dbReference type="Proteomes" id="UP001358417">
    <property type="component" value="Unassembled WGS sequence"/>
</dbReference>
<dbReference type="SUPFAM" id="SSF103473">
    <property type="entry name" value="MFS general substrate transporter"/>
    <property type="match status" value="1"/>
</dbReference>
<protein>
    <recommendedName>
        <fullName evidence="10">Major facilitator superfamily (MFS) profile domain-containing protein</fullName>
    </recommendedName>
</protein>
<feature type="transmembrane region" description="Helical" evidence="9">
    <location>
        <begin position="485"/>
        <end position="506"/>
    </location>
</feature>
<dbReference type="InterPro" id="IPR005828">
    <property type="entry name" value="MFS_sugar_transport-like"/>
</dbReference>
<evidence type="ECO:0000256" key="1">
    <source>
        <dbReference type="ARBA" id="ARBA00004141"/>
    </source>
</evidence>
<keyword evidence="12" id="KW-1185">Reference proteome</keyword>
<evidence type="ECO:0000313" key="11">
    <source>
        <dbReference type="EMBL" id="KAK5044905.1"/>
    </source>
</evidence>
<evidence type="ECO:0000256" key="8">
    <source>
        <dbReference type="SAM" id="MobiDB-lite"/>
    </source>
</evidence>
<evidence type="ECO:0000256" key="3">
    <source>
        <dbReference type="ARBA" id="ARBA00022448"/>
    </source>
</evidence>
<feature type="transmembrane region" description="Helical" evidence="9">
    <location>
        <begin position="110"/>
        <end position="129"/>
    </location>
</feature>
<dbReference type="CDD" id="cd17356">
    <property type="entry name" value="MFS_HXT"/>
    <property type="match status" value="1"/>
</dbReference>
<evidence type="ECO:0000256" key="9">
    <source>
        <dbReference type="SAM" id="Phobius"/>
    </source>
</evidence>
<keyword evidence="3 7" id="KW-0813">Transport</keyword>
<feature type="region of interest" description="Disordered" evidence="8">
    <location>
        <begin position="557"/>
        <end position="607"/>
    </location>
</feature>
<dbReference type="PANTHER" id="PTHR48022">
    <property type="entry name" value="PLASTIDIC GLUCOSE TRANSPORTER 4"/>
    <property type="match status" value="1"/>
</dbReference>
<dbReference type="InterPro" id="IPR005829">
    <property type="entry name" value="Sugar_transporter_CS"/>
</dbReference>
<keyword evidence="5 9" id="KW-1133">Transmembrane helix</keyword>
<evidence type="ECO:0000256" key="4">
    <source>
        <dbReference type="ARBA" id="ARBA00022692"/>
    </source>
</evidence>
<dbReference type="PROSITE" id="PS50850">
    <property type="entry name" value="MFS"/>
    <property type="match status" value="1"/>
</dbReference>
<feature type="transmembrane region" description="Helical" evidence="9">
    <location>
        <begin position="199"/>
        <end position="218"/>
    </location>
</feature>
<evidence type="ECO:0000256" key="7">
    <source>
        <dbReference type="RuleBase" id="RU003346"/>
    </source>
</evidence>
<feature type="transmembrane region" description="Helical" evidence="9">
    <location>
        <begin position="457"/>
        <end position="479"/>
    </location>
</feature>
<feature type="domain" description="Major facilitator superfamily (MFS) profile" evidence="10">
    <location>
        <begin position="63"/>
        <end position="510"/>
    </location>
</feature>
<dbReference type="Gene3D" id="1.20.1250.20">
    <property type="entry name" value="MFS general substrate transporter like domains"/>
    <property type="match status" value="1"/>
</dbReference>
<evidence type="ECO:0000256" key="6">
    <source>
        <dbReference type="ARBA" id="ARBA00023136"/>
    </source>
</evidence>
<dbReference type="RefSeq" id="XP_064700549.1">
    <property type="nucleotide sequence ID" value="XM_064853814.1"/>
</dbReference>
<feature type="transmembrane region" description="Helical" evidence="9">
    <location>
        <begin position="355"/>
        <end position="376"/>
    </location>
</feature>
<dbReference type="GO" id="GO:0005351">
    <property type="term" value="F:carbohydrate:proton symporter activity"/>
    <property type="evidence" value="ECO:0007669"/>
    <property type="project" value="TreeGrafter"/>
</dbReference>
<dbReference type="PRINTS" id="PR00171">
    <property type="entry name" value="SUGRTRNSPORT"/>
</dbReference>
<dbReference type="InterPro" id="IPR003663">
    <property type="entry name" value="Sugar/inositol_transpt"/>
</dbReference>
<dbReference type="PROSITE" id="PS00216">
    <property type="entry name" value="SUGAR_TRANSPORT_1"/>
    <property type="match status" value="1"/>
</dbReference>
<feature type="transmembrane region" description="Helical" evidence="9">
    <location>
        <begin position="141"/>
        <end position="161"/>
    </location>
</feature>
<proteinExistence type="inferred from homology"/>
<dbReference type="GO" id="GO:0016020">
    <property type="term" value="C:membrane"/>
    <property type="evidence" value="ECO:0007669"/>
    <property type="project" value="UniProtKB-SubCell"/>
</dbReference>
<dbReference type="EMBL" id="JAVRRD010000041">
    <property type="protein sequence ID" value="KAK5044905.1"/>
    <property type="molecule type" value="Genomic_DNA"/>
</dbReference>
<dbReference type="NCBIfam" id="TIGR00879">
    <property type="entry name" value="SP"/>
    <property type="match status" value="1"/>
</dbReference>
<keyword evidence="4 9" id="KW-0812">Transmembrane</keyword>
<dbReference type="Pfam" id="PF00083">
    <property type="entry name" value="Sugar_tr"/>
    <property type="match status" value="1"/>
</dbReference>
<feature type="transmembrane region" description="Helical" evidence="9">
    <location>
        <begin position="167"/>
        <end position="187"/>
    </location>
</feature>
<dbReference type="InterPro" id="IPR020846">
    <property type="entry name" value="MFS_dom"/>
</dbReference>